<dbReference type="AlphaFoldDB" id="A0A5M9ZB60"/>
<dbReference type="PANTHER" id="PTHR13774:SF17">
    <property type="entry name" value="PHENAZINE BIOSYNTHESIS-LIKE DOMAIN-CONTAINING PROTEIN"/>
    <property type="match status" value="1"/>
</dbReference>
<dbReference type="Proteomes" id="UP000326060">
    <property type="component" value="Unassembled WGS sequence"/>
</dbReference>
<dbReference type="NCBIfam" id="TIGR00654">
    <property type="entry name" value="PhzF_family"/>
    <property type="match status" value="1"/>
</dbReference>
<dbReference type="EMBL" id="RZJP01000004">
    <property type="protein sequence ID" value="KAA8815585.1"/>
    <property type="molecule type" value="Genomic_DNA"/>
</dbReference>
<dbReference type="InterPro" id="IPR003719">
    <property type="entry name" value="Phenazine_PhzF-like"/>
</dbReference>
<dbReference type="Gene3D" id="3.10.310.10">
    <property type="entry name" value="Diaminopimelate Epimerase, Chain A, domain 1"/>
    <property type="match status" value="2"/>
</dbReference>
<evidence type="ECO:0000256" key="3">
    <source>
        <dbReference type="PIRSR" id="PIRSR016184-1"/>
    </source>
</evidence>
<organism evidence="4 5">
    <name type="scientific">Bifidobacterium callitrichos</name>
    <dbReference type="NCBI Taxonomy" id="762209"/>
    <lineage>
        <taxon>Bacteria</taxon>
        <taxon>Bacillati</taxon>
        <taxon>Actinomycetota</taxon>
        <taxon>Actinomycetes</taxon>
        <taxon>Bifidobacteriales</taxon>
        <taxon>Bifidobacteriaceae</taxon>
        <taxon>Bifidobacterium</taxon>
    </lineage>
</organism>
<reference evidence="4 5" key="1">
    <citation type="journal article" date="2019" name="Syst. Appl. Microbiol.">
        <title>Characterization of Bifidobacterium species in feaces of the Egyptian fruit bat: Description of B. vespertilionis sp. nov. and B. rousetti sp. nov.</title>
        <authorList>
            <person name="Modesto M."/>
            <person name="Satti M."/>
            <person name="Watanabe K."/>
            <person name="Puglisi E."/>
            <person name="Morelli L."/>
            <person name="Huang C.-H."/>
            <person name="Liou J.-S."/>
            <person name="Miyashita M."/>
            <person name="Tamura T."/>
            <person name="Saito S."/>
            <person name="Mori K."/>
            <person name="Huang L."/>
            <person name="Sciavilla P."/>
            <person name="Sandri C."/>
            <person name="Spiezio C."/>
            <person name="Vitali F."/>
            <person name="Cavalieri D."/>
            <person name="Perpetuini G."/>
            <person name="Tofalo R."/>
            <person name="Bonetti A."/>
            <person name="Arita M."/>
            <person name="Mattarelli P."/>
        </authorList>
    </citation>
    <scope>NUCLEOTIDE SEQUENCE [LARGE SCALE GENOMIC DNA]</scope>
    <source>
        <strain evidence="4 5">RST27</strain>
    </source>
</reference>
<dbReference type="PIRSF" id="PIRSF016184">
    <property type="entry name" value="PhzC_PhzF"/>
    <property type="match status" value="1"/>
</dbReference>
<dbReference type="SUPFAM" id="SSF54506">
    <property type="entry name" value="Diaminopimelate epimerase-like"/>
    <property type="match status" value="1"/>
</dbReference>
<dbReference type="Pfam" id="PF02567">
    <property type="entry name" value="PhzC-PhzF"/>
    <property type="match status" value="1"/>
</dbReference>
<keyword evidence="2" id="KW-0413">Isomerase</keyword>
<gene>
    <name evidence="4" type="ORF">EMB92_08905</name>
</gene>
<evidence type="ECO:0000313" key="4">
    <source>
        <dbReference type="EMBL" id="KAA8815585.1"/>
    </source>
</evidence>
<evidence type="ECO:0000313" key="5">
    <source>
        <dbReference type="Proteomes" id="UP000326060"/>
    </source>
</evidence>
<evidence type="ECO:0000256" key="2">
    <source>
        <dbReference type="ARBA" id="ARBA00023235"/>
    </source>
</evidence>
<dbReference type="PANTHER" id="PTHR13774">
    <property type="entry name" value="PHENAZINE BIOSYNTHESIS PROTEIN"/>
    <property type="match status" value="1"/>
</dbReference>
<feature type="active site" evidence="3">
    <location>
        <position position="44"/>
    </location>
</feature>
<dbReference type="GO" id="GO:0016853">
    <property type="term" value="F:isomerase activity"/>
    <property type="evidence" value="ECO:0007669"/>
    <property type="project" value="UniProtKB-KW"/>
</dbReference>
<accession>A0A5M9ZB60</accession>
<dbReference type="GO" id="GO:0005737">
    <property type="term" value="C:cytoplasm"/>
    <property type="evidence" value="ECO:0007669"/>
    <property type="project" value="TreeGrafter"/>
</dbReference>
<comment type="similarity">
    <text evidence="1">Belongs to the PhzF family.</text>
</comment>
<evidence type="ECO:0000256" key="1">
    <source>
        <dbReference type="ARBA" id="ARBA00008270"/>
    </source>
</evidence>
<sequence length="283" mass="30567">MRQYVVDAFADEVFKGNPAAVCLPETWPSEELMSSIAMENRFSETAFIVREPQGYHLRWFTPGGEIDLCGHATLASAYVIMHFVEPDAETIRFYTLSGQLTVTRSRGDDGEVFAMDFPAYDLTPTPVTDAMEQALGARPVEAWLGRDLLCVMRDERTVRGMHPDMTLVNELPGLLTNVTAAGDSGTGIDCVSRSFAPKCGVDEDPVCGSGHCHILPYWSRRFGRDKLTAYQASQRGGIIHATVTAGRVSLGGSAALFSIGEILPDGADSPADAESAQAGQTGR</sequence>
<proteinExistence type="inferred from homology"/>
<protein>
    <submittedName>
        <fullName evidence="4">PhzF family phenazine biosynthesis protein</fullName>
    </submittedName>
</protein>
<comment type="caution">
    <text evidence="4">The sequence shown here is derived from an EMBL/GenBank/DDBJ whole genome shotgun (WGS) entry which is preliminary data.</text>
</comment>
<name>A0A5M9ZB60_9BIFI</name>